<evidence type="ECO:0000313" key="3">
    <source>
        <dbReference type="Proteomes" id="UP001595841"/>
    </source>
</evidence>
<gene>
    <name evidence="2" type="ORF">ACFOWS_08015</name>
</gene>
<proteinExistence type="predicted"/>
<organism evidence="2 3">
    <name type="scientific">Flagellimonas marina</name>
    <dbReference type="NCBI Taxonomy" id="1775168"/>
    <lineage>
        <taxon>Bacteria</taxon>
        <taxon>Pseudomonadati</taxon>
        <taxon>Bacteroidota</taxon>
        <taxon>Flavobacteriia</taxon>
        <taxon>Flavobacteriales</taxon>
        <taxon>Flavobacteriaceae</taxon>
        <taxon>Flagellimonas</taxon>
    </lineage>
</organism>
<dbReference type="EMBL" id="JBHSCL010000004">
    <property type="protein sequence ID" value="MFC4220074.1"/>
    <property type="molecule type" value="Genomic_DNA"/>
</dbReference>
<dbReference type="Proteomes" id="UP001595841">
    <property type="component" value="Unassembled WGS sequence"/>
</dbReference>
<dbReference type="InterPro" id="IPR006869">
    <property type="entry name" value="DUF547"/>
</dbReference>
<feature type="domain" description="DUF547" evidence="1">
    <location>
        <begin position="73"/>
        <end position="173"/>
    </location>
</feature>
<sequence>MKHLRLVYLVILVLGSHPILASDFSMFFSKADAFFKENIKDGRVDYEAIAKNPKTLDELIGMAKELRTSSSNVAEYQAFWINSYNLLVIKGIVNNYPLKSPLDVKGFFDKIQYQVGGQSLTLNDIENNLLRKVFPNESRFHFVLVCAGLGCPPIISKAYKPDTLDAQMEEQTKLAINNPDFIRIKGKKVGISQLFEWYAEDFTHGGKSMLQYINQYRNEKLNNDAKLYYYPYDWRLNDTKI</sequence>
<evidence type="ECO:0000313" key="2">
    <source>
        <dbReference type="EMBL" id="MFC4220074.1"/>
    </source>
</evidence>
<protein>
    <submittedName>
        <fullName evidence="2">DUF547 domain-containing protein</fullName>
    </submittedName>
</protein>
<dbReference type="PANTHER" id="PTHR34386:SF1">
    <property type="entry name" value="GLUTAREDOXIN-LIKE PROTEIN NRDH"/>
    <property type="match status" value="1"/>
</dbReference>
<evidence type="ECO:0000259" key="1">
    <source>
        <dbReference type="Pfam" id="PF04784"/>
    </source>
</evidence>
<comment type="caution">
    <text evidence="2">The sequence shown here is derived from an EMBL/GenBank/DDBJ whole genome shotgun (WGS) entry which is preliminary data.</text>
</comment>
<dbReference type="RefSeq" id="WP_379763406.1">
    <property type="nucleotide sequence ID" value="NZ_JBHSCL010000004.1"/>
</dbReference>
<name>A0ABV8PKN8_9FLAO</name>
<accession>A0ABV8PKN8</accession>
<dbReference type="Pfam" id="PF04784">
    <property type="entry name" value="DUF547"/>
    <property type="match status" value="1"/>
</dbReference>
<dbReference type="PANTHER" id="PTHR34386">
    <property type="entry name" value="GLUTAREDOXIN"/>
    <property type="match status" value="1"/>
</dbReference>
<reference evidence="3" key="1">
    <citation type="journal article" date="2019" name="Int. J. Syst. Evol. Microbiol.">
        <title>The Global Catalogue of Microorganisms (GCM) 10K type strain sequencing project: providing services to taxonomists for standard genome sequencing and annotation.</title>
        <authorList>
            <consortium name="The Broad Institute Genomics Platform"/>
            <consortium name="The Broad Institute Genome Sequencing Center for Infectious Disease"/>
            <person name="Wu L."/>
            <person name="Ma J."/>
        </authorList>
    </citation>
    <scope>NUCLEOTIDE SEQUENCE [LARGE SCALE GENOMIC DNA]</scope>
    <source>
        <strain evidence="3">CGMCC 1.15774</strain>
    </source>
</reference>
<dbReference type="InterPro" id="IPR051548">
    <property type="entry name" value="Grx-like_ET"/>
</dbReference>
<keyword evidence="3" id="KW-1185">Reference proteome</keyword>